<dbReference type="InterPro" id="IPR016018">
    <property type="entry name" value="SopE_N_dom"/>
</dbReference>
<name>A0A7T8REA1_SALBN</name>
<dbReference type="Gene3D" id="1.10.4120.10">
    <property type="entry name" value="SopE-like, GEF domain"/>
    <property type="match status" value="1"/>
</dbReference>
<reference evidence="9" key="1">
    <citation type="submission" date="2021-01" db="EMBL/GenBank/DDBJ databases">
        <title>Keeping alert to hypervirulent salmonella strains isolated from avain.</title>
        <authorList>
            <person name="Ma J."/>
            <person name="Pan X."/>
            <person name="Yao H."/>
        </authorList>
    </citation>
    <scope>NUCLEOTIDE SEQUENCE</scope>
    <source>
        <strain evidence="9">Se40</strain>
    </source>
</reference>
<dbReference type="InterPro" id="IPR005414">
    <property type="entry name" value="SopE"/>
</dbReference>
<dbReference type="Pfam" id="PF07487">
    <property type="entry name" value="SopE_GEF"/>
    <property type="match status" value="1"/>
</dbReference>
<dbReference type="InterPro" id="IPR035949">
    <property type="entry name" value="SopE-like_GEF_dom_sf"/>
</dbReference>
<dbReference type="GO" id="GO:0030036">
    <property type="term" value="P:actin cytoskeleton organization"/>
    <property type="evidence" value="ECO:0007669"/>
    <property type="project" value="InterPro"/>
</dbReference>
<feature type="domain" description="Guanine nucleotide exchange factor SopE N-terminal" evidence="7">
    <location>
        <begin position="17"/>
        <end position="88"/>
    </location>
</feature>
<dbReference type="Pfam" id="PF05364">
    <property type="entry name" value="SecIII_SopE_N"/>
    <property type="match status" value="1"/>
</dbReference>
<evidence type="ECO:0000256" key="4">
    <source>
        <dbReference type="ARBA" id="ARBA00022525"/>
    </source>
</evidence>
<proteinExistence type="inferred from homology"/>
<protein>
    <submittedName>
        <fullName evidence="9">Type III secretion system guanine nucleotide exchange factor SopE2</fullName>
    </submittedName>
</protein>
<feature type="domain" description="Guanine nucleotide exchange factor SopE GEF" evidence="8">
    <location>
        <begin position="116"/>
        <end position="251"/>
    </location>
</feature>
<dbReference type="GO" id="GO:0005085">
    <property type="term" value="F:guanyl-nucleotide exchange factor activity"/>
    <property type="evidence" value="ECO:0007669"/>
    <property type="project" value="UniProtKB-KW"/>
</dbReference>
<dbReference type="SUPFAM" id="SSF81832">
    <property type="entry name" value="SopE-like GEF domain"/>
    <property type="match status" value="1"/>
</dbReference>
<evidence type="ECO:0000256" key="2">
    <source>
        <dbReference type="ARBA" id="ARBA00006320"/>
    </source>
</evidence>
<organism evidence="9">
    <name type="scientific">Salmonella bongori</name>
    <dbReference type="NCBI Taxonomy" id="54736"/>
    <lineage>
        <taxon>Bacteria</taxon>
        <taxon>Pseudomonadati</taxon>
        <taxon>Pseudomonadota</taxon>
        <taxon>Gammaproteobacteria</taxon>
        <taxon>Enterobacterales</taxon>
        <taxon>Enterobacteriaceae</taxon>
        <taxon>Salmonella</taxon>
    </lineage>
</organism>
<dbReference type="InterPro" id="IPR016019">
    <property type="entry name" value="SopE_GEF_dom"/>
</dbReference>
<comment type="similarity">
    <text evidence="2">Belongs to the GEF (guanine exchange factor) SopE family.</text>
</comment>
<sequence>MCIYSYTSRRRATVPKINLPPQLFRIQPSEVAPVKERITEKSAFVKNITAVRNSVARLSVGLPDIFSAFRQTEATEAPFHRRDASEGRAVLTRKIVKEHMQQKLNELDIKSHASKDPSYARQTCEAILSAQYSNNKDKYCRLLINQGLSITPFLKEIGEAAQNAGLPGEIKNGVFTPGGAGANPFITPLVSSASIKYPYTFINHNQQTSFKAYAEKLIMEEVTPLFKEQNLPTPQQFHLTLENIASKYIQNTR</sequence>
<dbReference type="GO" id="GO:0005576">
    <property type="term" value="C:extracellular region"/>
    <property type="evidence" value="ECO:0007669"/>
    <property type="project" value="UniProtKB-SubCell"/>
</dbReference>
<dbReference type="NCBIfam" id="NF011810">
    <property type="entry name" value="PRK15280.1"/>
    <property type="match status" value="1"/>
</dbReference>
<evidence type="ECO:0000256" key="1">
    <source>
        <dbReference type="ARBA" id="ARBA00004613"/>
    </source>
</evidence>
<keyword evidence="5" id="KW-0344">Guanine-nucleotide releasing factor</keyword>
<dbReference type="AlphaFoldDB" id="A0A7T8REA1"/>
<comment type="subcellular location">
    <subcellularLocation>
        <location evidence="1">Secreted</location>
    </subcellularLocation>
</comment>
<evidence type="ECO:0000313" key="9">
    <source>
        <dbReference type="EMBL" id="QQP76823.1"/>
    </source>
</evidence>
<evidence type="ECO:0000256" key="6">
    <source>
        <dbReference type="ARBA" id="ARBA00023026"/>
    </source>
</evidence>
<evidence type="ECO:0000256" key="5">
    <source>
        <dbReference type="ARBA" id="ARBA00022658"/>
    </source>
</evidence>
<evidence type="ECO:0000256" key="3">
    <source>
        <dbReference type="ARBA" id="ARBA00022468"/>
    </source>
</evidence>
<keyword evidence="4" id="KW-0964">Secreted</keyword>
<keyword evidence="3" id="KW-0343">GTPase activation</keyword>
<evidence type="ECO:0000259" key="7">
    <source>
        <dbReference type="Pfam" id="PF05364"/>
    </source>
</evidence>
<dbReference type="EMBL" id="CP067369">
    <property type="protein sequence ID" value="QQP76823.1"/>
    <property type="molecule type" value="Genomic_DNA"/>
</dbReference>
<keyword evidence="6" id="KW-0843">Virulence</keyword>
<gene>
    <name evidence="9" type="primary">sopE2</name>
    <name evidence="9" type="ORF">JG560_08865</name>
</gene>
<dbReference type="GO" id="GO:0005096">
    <property type="term" value="F:GTPase activator activity"/>
    <property type="evidence" value="ECO:0007669"/>
    <property type="project" value="UniProtKB-KW"/>
</dbReference>
<dbReference type="PRINTS" id="PR01593">
    <property type="entry name" value="SOPEPROTEIN"/>
</dbReference>
<evidence type="ECO:0000259" key="8">
    <source>
        <dbReference type="Pfam" id="PF07487"/>
    </source>
</evidence>
<accession>A0A7T8REA1</accession>